<keyword evidence="5 11" id="KW-1133">Transmembrane helix</keyword>
<evidence type="ECO:0000313" key="15">
    <source>
        <dbReference type="EMBL" id="MDO6420873.1"/>
    </source>
</evidence>
<dbReference type="SMART" id="SM00283">
    <property type="entry name" value="MA"/>
    <property type="match status" value="1"/>
</dbReference>
<dbReference type="RefSeq" id="WP_216063664.1">
    <property type="nucleotide sequence ID" value="NZ_JAHKPP010000021.1"/>
</dbReference>
<comment type="subcellular location">
    <subcellularLocation>
        <location evidence="1">Cell inner membrane</location>
        <topology evidence="1">Multi-pass membrane protein</topology>
    </subcellularLocation>
</comment>
<proteinExistence type="inferred from homology"/>
<dbReference type="Pfam" id="PF08269">
    <property type="entry name" value="dCache_2"/>
    <property type="match status" value="1"/>
</dbReference>
<evidence type="ECO:0000256" key="1">
    <source>
        <dbReference type="ARBA" id="ARBA00004429"/>
    </source>
</evidence>
<dbReference type="InterPro" id="IPR033480">
    <property type="entry name" value="sCache_2"/>
</dbReference>
<keyword evidence="6 11" id="KW-0472">Membrane</keyword>
<dbReference type="CDD" id="cd11386">
    <property type="entry name" value="MCP_signal"/>
    <property type="match status" value="1"/>
</dbReference>
<evidence type="ECO:0000256" key="7">
    <source>
        <dbReference type="ARBA" id="ARBA00023224"/>
    </source>
</evidence>
<feature type="transmembrane region" description="Helical" evidence="11">
    <location>
        <begin position="191"/>
        <end position="212"/>
    </location>
</feature>
<comment type="caution">
    <text evidence="15">The sequence shown here is derived from an EMBL/GenBank/DDBJ whole genome shotgun (WGS) entry which is preliminary data.</text>
</comment>
<feature type="domain" description="T-SNARE coiled-coil homology" evidence="13">
    <location>
        <begin position="461"/>
        <end position="523"/>
    </location>
</feature>
<evidence type="ECO:0000256" key="4">
    <source>
        <dbReference type="ARBA" id="ARBA00022692"/>
    </source>
</evidence>
<dbReference type="InterPro" id="IPR000727">
    <property type="entry name" value="T_SNARE_dom"/>
</dbReference>
<evidence type="ECO:0000256" key="9">
    <source>
        <dbReference type="PROSITE-ProRule" id="PRU00284"/>
    </source>
</evidence>
<protein>
    <submittedName>
        <fullName evidence="15">Methyl-accepting chemotaxis protein</fullName>
    </submittedName>
</protein>
<reference evidence="15" key="1">
    <citation type="submission" date="2023-07" db="EMBL/GenBank/DDBJ databases">
        <title>Genome content predicts the carbon catabolic preferences of heterotrophic bacteria.</title>
        <authorList>
            <person name="Gralka M."/>
        </authorList>
    </citation>
    <scope>NUCLEOTIDE SEQUENCE</scope>
    <source>
        <strain evidence="15">I3M17_2</strain>
    </source>
</reference>
<evidence type="ECO:0000256" key="3">
    <source>
        <dbReference type="ARBA" id="ARBA00022519"/>
    </source>
</evidence>
<gene>
    <name evidence="15" type="ORF">Q4521_00155</name>
</gene>
<dbReference type="PROSITE" id="PS50111">
    <property type="entry name" value="CHEMOTAXIS_TRANSDUC_2"/>
    <property type="match status" value="1"/>
</dbReference>
<feature type="domain" description="Methyl-accepting transducer" evidence="12">
    <location>
        <begin position="274"/>
        <end position="510"/>
    </location>
</feature>
<evidence type="ECO:0000256" key="11">
    <source>
        <dbReference type="SAM" id="Phobius"/>
    </source>
</evidence>
<feature type="domain" description="HAMP" evidence="14">
    <location>
        <begin position="213"/>
        <end position="269"/>
    </location>
</feature>
<dbReference type="GO" id="GO:0007165">
    <property type="term" value="P:signal transduction"/>
    <property type="evidence" value="ECO:0007669"/>
    <property type="project" value="UniProtKB-KW"/>
</dbReference>
<dbReference type="InterPro" id="IPR003660">
    <property type="entry name" value="HAMP_dom"/>
</dbReference>
<keyword evidence="4 11" id="KW-0812">Transmembrane</keyword>
<dbReference type="AlphaFoldDB" id="A0AAW7WZR2"/>
<dbReference type="PROSITE" id="PS50885">
    <property type="entry name" value="HAMP"/>
    <property type="match status" value="1"/>
</dbReference>
<dbReference type="SMART" id="SM01049">
    <property type="entry name" value="Cache_2"/>
    <property type="match status" value="1"/>
</dbReference>
<dbReference type="InterPro" id="IPR004010">
    <property type="entry name" value="Double_Cache_2"/>
</dbReference>
<dbReference type="PROSITE" id="PS50192">
    <property type="entry name" value="T_SNARE"/>
    <property type="match status" value="1"/>
</dbReference>
<evidence type="ECO:0000313" key="16">
    <source>
        <dbReference type="Proteomes" id="UP001169760"/>
    </source>
</evidence>
<dbReference type="EMBL" id="JAUOPB010000001">
    <property type="protein sequence ID" value="MDO6420873.1"/>
    <property type="molecule type" value="Genomic_DNA"/>
</dbReference>
<evidence type="ECO:0000259" key="13">
    <source>
        <dbReference type="PROSITE" id="PS50192"/>
    </source>
</evidence>
<dbReference type="GO" id="GO:0005886">
    <property type="term" value="C:plasma membrane"/>
    <property type="evidence" value="ECO:0007669"/>
    <property type="project" value="UniProtKB-SubCell"/>
</dbReference>
<evidence type="ECO:0000259" key="14">
    <source>
        <dbReference type="PROSITE" id="PS50885"/>
    </source>
</evidence>
<evidence type="ECO:0000256" key="6">
    <source>
        <dbReference type="ARBA" id="ARBA00023136"/>
    </source>
</evidence>
<dbReference type="Pfam" id="PF00015">
    <property type="entry name" value="MCPsignal"/>
    <property type="match status" value="1"/>
</dbReference>
<comment type="similarity">
    <text evidence="8">Belongs to the methyl-accepting chemotaxis (MCP) protein family.</text>
</comment>
<dbReference type="Proteomes" id="UP001169760">
    <property type="component" value="Unassembled WGS sequence"/>
</dbReference>
<organism evidence="15 16">
    <name type="scientific">Saccharophagus degradans</name>
    <dbReference type="NCBI Taxonomy" id="86304"/>
    <lineage>
        <taxon>Bacteria</taxon>
        <taxon>Pseudomonadati</taxon>
        <taxon>Pseudomonadota</taxon>
        <taxon>Gammaproteobacteria</taxon>
        <taxon>Cellvibrionales</taxon>
        <taxon>Cellvibrionaceae</taxon>
        <taxon>Saccharophagus</taxon>
    </lineage>
</organism>
<dbReference type="FunFam" id="1.10.287.950:FF:000001">
    <property type="entry name" value="Methyl-accepting chemotaxis sensory transducer"/>
    <property type="match status" value="1"/>
</dbReference>
<evidence type="ECO:0000256" key="8">
    <source>
        <dbReference type="ARBA" id="ARBA00029447"/>
    </source>
</evidence>
<name>A0AAW7WZR2_9GAMM</name>
<accession>A0AAW7WZR2</accession>
<keyword evidence="7 9" id="KW-0807">Transducer</keyword>
<dbReference type="PANTHER" id="PTHR32089">
    <property type="entry name" value="METHYL-ACCEPTING CHEMOTAXIS PROTEIN MCPB"/>
    <property type="match status" value="1"/>
</dbReference>
<keyword evidence="2" id="KW-1003">Cell membrane</keyword>
<feature type="coiled-coil region" evidence="10">
    <location>
        <begin position="345"/>
        <end position="372"/>
    </location>
</feature>
<evidence type="ECO:0000256" key="5">
    <source>
        <dbReference type="ARBA" id="ARBA00022989"/>
    </source>
</evidence>
<dbReference type="CDD" id="cd06225">
    <property type="entry name" value="HAMP"/>
    <property type="match status" value="1"/>
</dbReference>
<dbReference type="PANTHER" id="PTHR32089:SF119">
    <property type="entry name" value="METHYL-ACCEPTING CHEMOTAXIS PROTEIN CTPL"/>
    <property type="match status" value="1"/>
</dbReference>
<dbReference type="InterPro" id="IPR004089">
    <property type="entry name" value="MCPsignal_dom"/>
</dbReference>
<dbReference type="SMART" id="SM00304">
    <property type="entry name" value="HAMP"/>
    <property type="match status" value="1"/>
</dbReference>
<dbReference type="Pfam" id="PF00672">
    <property type="entry name" value="HAMP"/>
    <property type="match status" value="1"/>
</dbReference>
<dbReference type="GO" id="GO:0006935">
    <property type="term" value="P:chemotaxis"/>
    <property type="evidence" value="ECO:0007669"/>
    <property type="project" value="UniProtKB-ARBA"/>
</dbReference>
<keyword evidence="10" id="KW-0175">Coiled coil</keyword>
<evidence type="ECO:0000256" key="2">
    <source>
        <dbReference type="ARBA" id="ARBA00022475"/>
    </source>
</evidence>
<sequence>MILFRRVSIKVRLWLLLALVLVGLIALVTTTMGQLRSSLHSLKSNDTRLIVELAHSTLDYYYQKQITGELPKVEAQAQAIAALKSLRYDNDNYFWVHDSHPNMIMHALKPSLDGTDVSHVKDPNGRSLFVEMAKVAKTKGEGEVAYMWPLPGQTEPTNKLSYVKSFKPWGWIVGSGVYLVDVQATFLSASVLPTTISLIVLILVGVLTYLIARSIIQPLAETNSAMNDIAAGDGDLTQRLYVDSRHQDEISVMSGSFNVFVSKIEQIILQVSQATERLTVASGQLREITQNNARSMDQQQAESHAVASAITEMACTATEIAKNSEGAASSATQANDEASSGQNIVTEAINSVKALAEEVKQASAAIDTVNTDSQAISSVLDVIRSIAEQTNLLALNAAIEAARAGEQGRGFAVVADEVRTLAARTQASTEEIRGMIESLQQGTAKAVQTMKSGDKATELTVSKAEEAGHSLENIVTAINSITDMNIQIASSAEEQSAVAQEIDQSINRMAQLLSQSHTEIEKTTQFSSELEELSNSLSDLVGHFKTHK</sequence>
<keyword evidence="3" id="KW-0997">Cell inner membrane</keyword>
<evidence type="ECO:0000259" key="12">
    <source>
        <dbReference type="PROSITE" id="PS50111"/>
    </source>
</evidence>
<evidence type="ECO:0000256" key="10">
    <source>
        <dbReference type="SAM" id="Coils"/>
    </source>
</evidence>